<evidence type="ECO:0000256" key="4">
    <source>
        <dbReference type="ARBA" id="ARBA00022528"/>
    </source>
</evidence>
<dbReference type="AlphaFoldDB" id="A0ABD3GVD2"/>
<evidence type="ECO:0000256" key="8">
    <source>
        <dbReference type="ARBA" id="ARBA00049891"/>
    </source>
</evidence>
<organism evidence="9 10">
    <name type="scientific">Riccia sorocarpa</name>
    <dbReference type="NCBI Taxonomy" id="122646"/>
    <lineage>
        <taxon>Eukaryota</taxon>
        <taxon>Viridiplantae</taxon>
        <taxon>Streptophyta</taxon>
        <taxon>Embryophyta</taxon>
        <taxon>Marchantiophyta</taxon>
        <taxon>Marchantiopsida</taxon>
        <taxon>Marchantiidae</taxon>
        <taxon>Marchantiales</taxon>
        <taxon>Ricciaceae</taxon>
        <taxon>Riccia</taxon>
    </lineage>
</organism>
<evidence type="ECO:0000256" key="1">
    <source>
        <dbReference type="ARBA" id="ARBA00004229"/>
    </source>
</evidence>
<evidence type="ECO:0000256" key="7">
    <source>
        <dbReference type="ARBA" id="ARBA00023235"/>
    </source>
</evidence>
<comment type="subcellular location">
    <subcellularLocation>
        <location evidence="1">Plastid</location>
        <location evidence="1">Chloroplast</location>
    </subcellularLocation>
</comment>
<dbReference type="EC" id="5.3.99.6" evidence="3"/>
<name>A0ABD3GVD2_9MARC</name>
<keyword evidence="6" id="KW-0809">Transit peptide</keyword>
<proteinExistence type="inferred from homology"/>
<keyword evidence="7" id="KW-0413">Isomerase</keyword>
<dbReference type="EMBL" id="JBJQOH010000006">
    <property type="protein sequence ID" value="KAL3682377.1"/>
    <property type="molecule type" value="Genomic_DNA"/>
</dbReference>
<evidence type="ECO:0000313" key="9">
    <source>
        <dbReference type="EMBL" id="KAL3682377.1"/>
    </source>
</evidence>
<dbReference type="InterPro" id="IPR034871">
    <property type="entry name" value="Allene_oxi_cyc_sf"/>
</dbReference>
<accession>A0ABD3GVD2</accession>
<dbReference type="InterPro" id="IPR044859">
    <property type="entry name" value="Allene_oxi_cyc_Dirigent"/>
</dbReference>
<dbReference type="Gene3D" id="2.40.480.10">
    <property type="entry name" value="Allene oxide cyclase-like"/>
    <property type="match status" value="1"/>
</dbReference>
<keyword evidence="10" id="KW-1185">Reference proteome</keyword>
<keyword evidence="4" id="KW-0150">Chloroplast</keyword>
<evidence type="ECO:0000256" key="5">
    <source>
        <dbReference type="ARBA" id="ARBA00022640"/>
    </source>
</evidence>
<evidence type="ECO:0000256" key="3">
    <source>
        <dbReference type="ARBA" id="ARBA00012209"/>
    </source>
</evidence>
<dbReference type="PANTHER" id="PTHR31843:SF11">
    <property type="entry name" value="ALLENE OXIDE CYCLASE 4, CHLOROPLASTIC"/>
    <property type="match status" value="1"/>
</dbReference>
<evidence type="ECO:0000256" key="6">
    <source>
        <dbReference type="ARBA" id="ARBA00022946"/>
    </source>
</evidence>
<comment type="similarity">
    <text evidence="2">Belongs to the allene oxide cyclase family.</text>
</comment>
<dbReference type="Pfam" id="PF06351">
    <property type="entry name" value="Allene_ox_cyc"/>
    <property type="match status" value="1"/>
</dbReference>
<sequence>MATTASLQAVGSGLSFTAVSTQSLPKPSSSLSVPFPRVCLKTQFFGVSHALRRSSACGSKVRPSSSAAIVRGSLHDKAEKFFSHHNNDEEQVMALFEFNEGDKGSPFLVKNNKTSQVPCIGDLVPYSNKVYDSTGKRYLGRSAGLCVEVLHDSASGGDLFETTMSHYVGDYGHLSCQGPYLTYADSEMAITGGSGIFRGARGWVHCQNIDGPLKLIYTYHIKGIAKLPAELTQPPVHVDEVKKVLVQANKA</sequence>
<evidence type="ECO:0000256" key="2">
    <source>
        <dbReference type="ARBA" id="ARBA00007982"/>
    </source>
</evidence>
<dbReference type="SUPFAM" id="SSF141493">
    <property type="entry name" value="Allene oxide cyclase-like"/>
    <property type="match status" value="1"/>
</dbReference>
<comment type="caution">
    <text evidence="9">The sequence shown here is derived from an EMBL/GenBank/DDBJ whole genome shotgun (WGS) entry which is preliminary data.</text>
</comment>
<protein>
    <recommendedName>
        <fullName evidence="3">allene-oxide cyclase</fullName>
        <ecNumber evidence="3">5.3.99.6</ecNumber>
    </recommendedName>
</protein>
<dbReference type="GO" id="GO:0009507">
    <property type="term" value="C:chloroplast"/>
    <property type="evidence" value="ECO:0007669"/>
    <property type="project" value="UniProtKB-SubCell"/>
</dbReference>
<reference evidence="9 10" key="1">
    <citation type="submission" date="2024-09" db="EMBL/GenBank/DDBJ databases">
        <title>Chromosome-scale assembly of Riccia sorocarpa.</title>
        <authorList>
            <person name="Paukszto L."/>
        </authorList>
    </citation>
    <scope>NUCLEOTIDE SEQUENCE [LARGE SCALE GENOMIC DNA]</scope>
    <source>
        <strain evidence="9">LP-2024</strain>
        <tissue evidence="9">Aerial parts of the thallus</tissue>
    </source>
</reference>
<dbReference type="PANTHER" id="PTHR31843">
    <property type="entry name" value="ALLENE OXIDE CYCLASE 4, CHLOROPLASTIC"/>
    <property type="match status" value="1"/>
</dbReference>
<gene>
    <name evidence="9" type="ORF">R1sor_000399</name>
</gene>
<evidence type="ECO:0000313" key="10">
    <source>
        <dbReference type="Proteomes" id="UP001633002"/>
    </source>
</evidence>
<dbReference type="Proteomes" id="UP001633002">
    <property type="component" value="Unassembled WGS sequence"/>
</dbReference>
<dbReference type="GO" id="GO:0046423">
    <property type="term" value="F:allene-oxide cyclase activity"/>
    <property type="evidence" value="ECO:0007669"/>
    <property type="project" value="UniProtKB-EC"/>
</dbReference>
<dbReference type="GO" id="GO:0009695">
    <property type="term" value="P:jasmonic acid biosynthetic process"/>
    <property type="evidence" value="ECO:0007669"/>
    <property type="project" value="UniProtKB-ARBA"/>
</dbReference>
<keyword evidence="5" id="KW-0934">Plastid</keyword>
<dbReference type="InterPro" id="IPR009410">
    <property type="entry name" value="Allene_ox_cyc"/>
</dbReference>
<comment type="catalytic activity">
    <reaction evidence="8">
        <text>(9Z,13S,15Z)-12,13-epoxyoctadeca-9,11,15-trienoate = (9S,13S,15Z)-12-oxophyto-10,15-dienoate</text>
        <dbReference type="Rhea" id="RHEA:22592"/>
        <dbReference type="ChEBI" id="CHEBI:36438"/>
        <dbReference type="ChEBI" id="CHEBI:57411"/>
        <dbReference type="EC" id="5.3.99.6"/>
    </reaction>
</comment>